<protein>
    <submittedName>
        <fullName evidence="9">Binding-protein-dependent transport systems inner membrane component</fullName>
    </submittedName>
</protein>
<evidence type="ECO:0000256" key="4">
    <source>
        <dbReference type="ARBA" id="ARBA00022692"/>
    </source>
</evidence>
<name>A0A7Z7LEP6_9BACT</name>
<keyword evidence="10" id="KW-1185">Reference proteome</keyword>
<evidence type="ECO:0000313" key="9">
    <source>
        <dbReference type="EMBL" id="SSC12613.1"/>
    </source>
</evidence>
<dbReference type="PANTHER" id="PTHR43744:SF3">
    <property type="entry name" value="LACTOSE TRANSPORT SYSTEM PERMEASE PROTEIN LACG"/>
    <property type="match status" value="1"/>
</dbReference>
<keyword evidence="4 7" id="KW-0812">Transmembrane</keyword>
<keyword evidence="2 7" id="KW-0813">Transport</keyword>
<feature type="transmembrane region" description="Helical" evidence="7">
    <location>
        <begin position="77"/>
        <end position="101"/>
    </location>
</feature>
<proteinExistence type="inferred from homology"/>
<feature type="transmembrane region" description="Helical" evidence="7">
    <location>
        <begin position="143"/>
        <end position="163"/>
    </location>
</feature>
<keyword evidence="5 7" id="KW-1133">Transmembrane helix</keyword>
<keyword evidence="6 7" id="KW-0472">Membrane</keyword>
<dbReference type="PROSITE" id="PS50928">
    <property type="entry name" value="ABC_TM1"/>
    <property type="match status" value="1"/>
</dbReference>
<accession>A0A7Z7LEP6</accession>
<feature type="transmembrane region" description="Helical" evidence="7">
    <location>
        <begin position="243"/>
        <end position="265"/>
    </location>
</feature>
<sequence>MNKKSKKLICGLVRYLVLIGVSLFTLMPLIWTFSTSITPDTGIVTYKIIPKSVTLDNYQAAWDYPRLFDENVTLGTMFLNSILVAGAVTLASLLFDSMAGYALARKQFFGKTLLFWAALSTLMIPFYVIVIPLYLIILRMGLINSYTSMIIPFMSSGFGVFMFRQTFFSIPLELEEAARMDGAKDFYIYWKVMLPLVKPTIATMAIMKVLWSWNMFIWPLLVIQDYSKMPINLGLTVFRGHNITRWGLMSAGMIIATIPVLILFLSLQKWYIQGLTSGAVKG</sequence>
<dbReference type="KEGG" id="minf:MESINF_1169"/>
<dbReference type="InterPro" id="IPR035906">
    <property type="entry name" value="MetI-like_sf"/>
</dbReference>
<evidence type="ECO:0000256" key="2">
    <source>
        <dbReference type="ARBA" id="ARBA00022448"/>
    </source>
</evidence>
<evidence type="ECO:0000256" key="3">
    <source>
        <dbReference type="ARBA" id="ARBA00022475"/>
    </source>
</evidence>
<feature type="domain" description="ABC transmembrane type-1" evidence="8">
    <location>
        <begin position="78"/>
        <end position="267"/>
    </location>
</feature>
<dbReference type="Proteomes" id="UP000250796">
    <property type="component" value="Chromosome MESINF"/>
</dbReference>
<comment type="similarity">
    <text evidence="7">Belongs to the binding-protein-dependent transport system permease family.</text>
</comment>
<dbReference type="GO" id="GO:0005886">
    <property type="term" value="C:plasma membrane"/>
    <property type="evidence" value="ECO:0007669"/>
    <property type="project" value="UniProtKB-SubCell"/>
</dbReference>
<evidence type="ECO:0000259" key="8">
    <source>
        <dbReference type="PROSITE" id="PS50928"/>
    </source>
</evidence>
<organism evidence="9 10">
    <name type="scientific">Mesotoga infera</name>
    <dbReference type="NCBI Taxonomy" id="1236046"/>
    <lineage>
        <taxon>Bacteria</taxon>
        <taxon>Thermotogati</taxon>
        <taxon>Thermotogota</taxon>
        <taxon>Thermotogae</taxon>
        <taxon>Kosmotogales</taxon>
        <taxon>Kosmotogaceae</taxon>
        <taxon>Mesotoga</taxon>
    </lineage>
</organism>
<gene>
    <name evidence="9" type="ORF">MESINF_1169</name>
</gene>
<evidence type="ECO:0000256" key="1">
    <source>
        <dbReference type="ARBA" id="ARBA00004651"/>
    </source>
</evidence>
<dbReference type="SUPFAM" id="SSF161098">
    <property type="entry name" value="MetI-like"/>
    <property type="match status" value="1"/>
</dbReference>
<reference evidence="9 10" key="1">
    <citation type="submission" date="2017-01" db="EMBL/GenBank/DDBJ databases">
        <authorList>
            <person name="Erauso G."/>
        </authorList>
    </citation>
    <scope>NUCLEOTIDE SEQUENCE [LARGE SCALE GENOMIC DNA]</scope>
    <source>
        <strain evidence="9">MESINF1</strain>
    </source>
</reference>
<feature type="transmembrane region" description="Helical" evidence="7">
    <location>
        <begin position="113"/>
        <end position="137"/>
    </location>
</feature>
<comment type="subcellular location">
    <subcellularLocation>
        <location evidence="1 7">Cell membrane</location>
        <topology evidence="1 7">Multi-pass membrane protein</topology>
    </subcellularLocation>
</comment>
<dbReference type="Gene3D" id="1.10.3720.10">
    <property type="entry name" value="MetI-like"/>
    <property type="match status" value="1"/>
</dbReference>
<evidence type="ECO:0000256" key="7">
    <source>
        <dbReference type="RuleBase" id="RU363032"/>
    </source>
</evidence>
<dbReference type="Pfam" id="PF00528">
    <property type="entry name" value="BPD_transp_1"/>
    <property type="match status" value="1"/>
</dbReference>
<dbReference type="RefSeq" id="WP_169698903.1">
    <property type="nucleotide sequence ID" value="NZ_LS974202.1"/>
</dbReference>
<keyword evidence="3" id="KW-1003">Cell membrane</keyword>
<dbReference type="AlphaFoldDB" id="A0A7Z7LEP6"/>
<dbReference type="InterPro" id="IPR000515">
    <property type="entry name" value="MetI-like"/>
</dbReference>
<dbReference type="CDD" id="cd06261">
    <property type="entry name" value="TM_PBP2"/>
    <property type="match status" value="1"/>
</dbReference>
<evidence type="ECO:0000256" key="5">
    <source>
        <dbReference type="ARBA" id="ARBA00022989"/>
    </source>
</evidence>
<dbReference type="GO" id="GO:0055085">
    <property type="term" value="P:transmembrane transport"/>
    <property type="evidence" value="ECO:0007669"/>
    <property type="project" value="InterPro"/>
</dbReference>
<feature type="transmembrane region" description="Helical" evidence="7">
    <location>
        <begin position="12"/>
        <end position="31"/>
    </location>
</feature>
<evidence type="ECO:0000313" key="10">
    <source>
        <dbReference type="Proteomes" id="UP000250796"/>
    </source>
</evidence>
<feature type="transmembrane region" description="Helical" evidence="7">
    <location>
        <begin position="201"/>
        <end position="223"/>
    </location>
</feature>
<dbReference type="EMBL" id="LS974202">
    <property type="protein sequence ID" value="SSC12613.1"/>
    <property type="molecule type" value="Genomic_DNA"/>
</dbReference>
<dbReference type="PANTHER" id="PTHR43744">
    <property type="entry name" value="ABC TRANSPORTER PERMEASE PROTEIN MG189-RELATED-RELATED"/>
    <property type="match status" value="1"/>
</dbReference>
<evidence type="ECO:0000256" key="6">
    <source>
        <dbReference type="ARBA" id="ARBA00023136"/>
    </source>
</evidence>